<dbReference type="InterPro" id="IPR036291">
    <property type="entry name" value="NAD(P)-bd_dom_sf"/>
</dbReference>
<keyword evidence="1" id="KW-0521">NADP</keyword>
<dbReference type="InterPro" id="IPR020843">
    <property type="entry name" value="ER"/>
</dbReference>
<dbReference type="InterPro" id="IPR002364">
    <property type="entry name" value="Quin_OxRdtase/zeta-crystal_CS"/>
</dbReference>
<dbReference type="PROSITE" id="PS01162">
    <property type="entry name" value="QOR_ZETA_CRYSTAL"/>
    <property type="match status" value="1"/>
</dbReference>
<dbReference type="PANTHER" id="PTHR48106">
    <property type="entry name" value="QUINONE OXIDOREDUCTASE PIG3-RELATED"/>
    <property type="match status" value="1"/>
</dbReference>
<dbReference type="GO" id="GO:0008270">
    <property type="term" value="F:zinc ion binding"/>
    <property type="evidence" value="ECO:0007669"/>
    <property type="project" value="InterPro"/>
</dbReference>
<dbReference type="InterPro" id="IPR013149">
    <property type="entry name" value="ADH-like_C"/>
</dbReference>
<dbReference type="Gene3D" id="3.90.180.10">
    <property type="entry name" value="Medium-chain alcohol dehydrogenases, catalytic domain"/>
    <property type="match status" value="1"/>
</dbReference>
<evidence type="ECO:0000256" key="1">
    <source>
        <dbReference type="ARBA" id="ARBA00022857"/>
    </source>
</evidence>
<comment type="caution">
    <text evidence="4">The sequence shown here is derived from an EMBL/GenBank/DDBJ whole genome shotgun (WGS) entry which is preliminary data.</text>
</comment>
<dbReference type="SUPFAM" id="SSF51735">
    <property type="entry name" value="NAD(P)-binding Rossmann-fold domains"/>
    <property type="match status" value="1"/>
</dbReference>
<dbReference type="InterPro" id="IPR011032">
    <property type="entry name" value="GroES-like_sf"/>
</dbReference>
<dbReference type="InterPro" id="IPR013154">
    <property type="entry name" value="ADH-like_N"/>
</dbReference>
<dbReference type="OrthoDB" id="5195079at2"/>
<dbReference type="SMART" id="SM00829">
    <property type="entry name" value="PKS_ER"/>
    <property type="match status" value="1"/>
</dbReference>
<dbReference type="Pfam" id="PF08240">
    <property type="entry name" value="ADH_N"/>
    <property type="match status" value="1"/>
</dbReference>
<evidence type="ECO:0000256" key="2">
    <source>
        <dbReference type="ARBA" id="ARBA00023002"/>
    </source>
</evidence>
<keyword evidence="5" id="KW-1185">Reference proteome</keyword>
<protein>
    <submittedName>
        <fullName evidence="4">NADPH2:quinone reductase</fullName>
    </submittedName>
</protein>
<dbReference type="CDD" id="cd08244">
    <property type="entry name" value="MDR_enoyl_red"/>
    <property type="match status" value="1"/>
</dbReference>
<evidence type="ECO:0000313" key="5">
    <source>
        <dbReference type="Proteomes" id="UP000316628"/>
    </source>
</evidence>
<dbReference type="GO" id="GO:0070402">
    <property type="term" value="F:NADPH binding"/>
    <property type="evidence" value="ECO:0007669"/>
    <property type="project" value="TreeGrafter"/>
</dbReference>
<feature type="domain" description="Enoyl reductase (ER)" evidence="3">
    <location>
        <begin position="10"/>
        <end position="321"/>
    </location>
</feature>
<reference evidence="4 5" key="1">
    <citation type="submission" date="2019-06" db="EMBL/GenBank/DDBJ databases">
        <title>Sequencing the genomes of 1000 actinobacteria strains.</title>
        <authorList>
            <person name="Klenk H.-P."/>
        </authorList>
    </citation>
    <scope>NUCLEOTIDE SEQUENCE [LARGE SCALE GENOMIC DNA]</scope>
    <source>
        <strain evidence="4 5">DSM 45456</strain>
    </source>
</reference>
<evidence type="ECO:0000313" key="4">
    <source>
        <dbReference type="EMBL" id="TQM80812.1"/>
    </source>
</evidence>
<dbReference type="RefSeq" id="WP_141978858.1">
    <property type="nucleotide sequence ID" value="NZ_VFPP01000001.1"/>
</dbReference>
<keyword evidence="2" id="KW-0560">Oxidoreductase</keyword>
<sequence>MRAVRLHAFGDDLGCEQVEDPSPGPGQVRIAVRAAGVHLVDALIRRGRAEWVPLPDLPAVPGSEVAGVVDALGRDVDEAWLGERVVTQLGLAGGGYAELAVREVGALHVIPDGLDFPAAVAMICTGATALGVVDAAAPGPDDVVLVTAAAGGVGTMVTQGASRAGALVVGLVGCEEKRRVALRAGASIAVDYRRAGWQDEVVARLGGREVTAVLDGVGGEPGRAAVELLAPGGRVVLFGSSSGEPTRLTTDDLFARALTATVAAGPHVAKRSGGLRALEARALTAAATGVLTPFVQAFPLVEASRAHEAMESRHTVGKVVLLPDAG</sequence>
<dbReference type="AlphaFoldDB" id="A0A543JDC4"/>
<accession>A0A543JDC4</accession>
<gene>
    <name evidence="4" type="ORF">FHX81_3160</name>
</gene>
<dbReference type="EMBL" id="VFPP01000001">
    <property type="protein sequence ID" value="TQM80812.1"/>
    <property type="molecule type" value="Genomic_DNA"/>
</dbReference>
<evidence type="ECO:0000259" key="3">
    <source>
        <dbReference type="SMART" id="SM00829"/>
    </source>
</evidence>
<dbReference type="GO" id="GO:0016651">
    <property type="term" value="F:oxidoreductase activity, acting on NAD(P)H"/>
    <property type="evidence" value="ECO:0007669"/>
    <property type="project" value="TreeGrafter"/>
</dbReference>
<proteinExistence type="predicted"/>
<dbReference type="Pfam" id="PF00107">
    <property type="entry name" value="ADH_zinc_N"/>
    <property type="match status" value="1"/>
</dbReference>
<dbReference type="Proteomes" id="UP000316628">
    <property type="component" value="Unassembled WGS sequence"/>
</dbReference>
<organism evidence="4 5">
    <name type="scientific">Saccharothrix saharensis</name>
    <dbReference type="NCBI Taxonomy" id="571190"/>
    <lineage>
        <taxon>Bacteria</taxon>
        <taxon>Bacillati</taxon>
        <taxon>Actinomycetota</taxon>
        <taxon>Actinomycetes</taxon>
        <taxon>Pseudonocardiales</taxon>
        <taxon>Pseudonocardiaceae</taxon>
        <taxon>Saccharothrix</taxon>
    </lineage>
</organism>
<name>A0A543JDC4_9PSEU</name>
<dbReference type="Gene3D" id="3.40.50.720">
    <property type="entry name" value="NAD(P)-binding Rossmann-like Domain"/>
    <property type="match status" value="1"/>
</dbReference>
<dbReference type="SUPFAM" id="SSF50129">
    <property type="entry name" value="GroES-like"/>
    <property type="match status" value="1"/>
</dbReference>